<accession>A0A9P5N560</accession>
<evidence type="ECO:0000256" key="1">
    <source>
        <dbReference type="SAM" id="MobiDB-lite"/>
    </source>
</evidence>
<feature type="region of interest" description="Disordered" evidence="1">
    <location>
        <begin position="1"/>
        <end position="60"/>
    </location>
</feature>
<gene>
    <name evidence="2" type="ORF">DFH94DRAFT_184894</name>
</gene>
<feature type="compositionally biased region" description="Low complexity" evidence="1">
    <location>
        <begin position="19"/>
        <end position="28"/>
    </location>
</feature>
<dbReference type="Proteomes" id="UP000759537">
    <property type="component" value="Unassembled WGS sequence"/>
</dbReference>
<feature type="compositionally biased region" description="Polar residues" evidence="1">
    <location>
        <begin position="199"/>
        <end position="222"/>
    </location>
</feature>
<sequence>MDPDPNRHRRTSNIPNPPHSQQNQQPVNASNVYQRQSNPNDTVDPYAARSPVGVDGGSFSQATQNQQEIHTGSFNPTGTGQQFSAHAPTLQTRYPSQRSSLIPDPQQPQYRPGASSIPTASYSHQTQQRANPPQGHQLQGYQDNIARAGPHVGASNNYGLLNLQPVNPPNVHHQLSYSSNTVGPHVARSPVGADGGSFGQQPASLASPSQPNYHSQRSTLGQDWNAGNPPPRVVQPSVTGNMPSSSTHSTNDASVRSCRLADCRRPRYFYNGEQLDYCDWHCGTAIDVGHAAPCRRCRRFPASDNSEYCTQSCRNADRGIVPAVTVPLGFAHTCQECRCPITENMEPVIHDGKTFCSHQCRDAYWRSHSGQARR</sequence>
<proteinExistence type="predicted"/>
<evidence type="ECO:0000313" key="3">
    <source>
        <dbReference type="Proteomes" id="UP000759537"/>
    </source>
</evidence>
<dbReference type="AlphaFoldDB" id="A0A9P5N560"/>
<organism evidence="2 3">
    <name type="scientific">Russula ochroleuca</name>
    <dbReference type="NCBI Taxonomy" id="152965"/>
    <lineage>
        <taxon>Eukaryota</taxon>
        <taxon>Fungi</taxon>
        <taxon>Dikarya</taxon>
        <taxon>Basidiomycota</taxon>
        <taxon>Agaricomycotina</taxon>
        <taxon>Agaricomycetes</taxon>
        <taxon>Russulales</taxon>
        <taxon>Russulaceae</taxon>
        <taxon>Russula</taxon>
    </lineage>
</organism>
<name>A0A9P5N560_9AGAM</name>
<comment type="caution">
    <text evidence="2">The sequence shown here is derived from an EMBL/GenBank/DDBJ whole genome shotgun (WGS) entry which is preliminary data.</text>
</comment>
<feature type="region of interest" description="Disordered" evidence="1">
    <location>
        <begin position="89"/>
        <end position="139"/>
    </location>
</feature>
<feature type="region of interest" description="Disordered" evidence="1">
    <location>
        <begin position="171"/>
        <end position="232"/>
    </location>
</feature>
<feature type="compositionally biased region" description="Polar residues" evidence="1">
    <location>
        <begin position="116"/>
        <end position="139"/>
    </location>
</feature>
<protein>
    <submittedName>
        <fullName evidence="2">Uncharacterized protein</fullName>
    </submittedName>
</protein>
<feature type="compositionally biased region" description="Polar residues" evidence="1">
    <location>
        <begin position="89"/>
        <end position="100"/>
    </location>
</feature>
<keyword evidence="3" id="KW-1185">Reference proteome</keyword>
<evidence type="ECO:0000313" key="2">
    <source>
        <dbReference type="EMBL" id="KAF8486463.1"/>
    </source>
</evidence>
<dbReference type="EMBL" id="WHVB01000002">
    <property type="protein sequence ID" value="KAF8486463.1"/>
    <property type="molecule type" value="Genomic_DNA"/>
</dbReference>
<reference evidence="2" key="2">
    <citation type="journal article" date="2020" name="Nat. Commun.">
        <title>Large-scale genome sequencing of mycorrhizal fungi provides insights into the early evolution of symbiotic traits.</title>
        <authorList>
            <person name="Miyauchi S."/>
            <person name="Kiss E."/>
            <person name="Kuo A."/>
            <person name="Drula E."/>
            <person name="Kohler A."/>
            <person name="Sanchez-Garcia M."/>
            <person name="Morin E."/>
            <person name="Andreopoulos B."/>
            <person name="Barry K.W."/>
            <person name="Bonito G."/>
            <person name="Buee M."/>
            <person name="Carver A."/>
            <person name="Chen C."/>
            <person name="Cichocki N."/>
            <person name="Clum A."/>
            <person name="Culley D."/>
            <person name="Crous P.W."/>
            <person name="Fauchery L."/>
            <person name="Girlanda M."/>
            <person name="Hayes R.D."/>
            <person name="Keri Z."/>
            <person name="LaButti K."/>
            <person name="Lipzen A."/>
            <person name="Lombard V."/>
            <person name="Magnuson J."/>
            <person name="Maillard F."/>
            <person name="Murat C."/>
            <person name="Nolan M."/>
            <person name="Ohm R.A."/>
            <person name="Pangilinan J."/>
            <person name="Pereira M.F."/>
            <person name="Perotto S."/>
            <person name="Peter M."/>
            <person name="Pfister S."/>
            <person name="Riley R."/>
            <person name="Sitrit Y."/>
            <person name="Stielow J.B."/>
            <person name="Szollosi G."/>
            <person name="Zifcakova L."/>
            <person name="Stursova M."/>
            <person name="Spatafora J.W."/>
            <person name="Tedersoo L."/>
            <person name="Vaario L.M."/>
            <person name="Yamada A."/>
            <person name="Yan M."/>
            <person name="Wang P."/>
            <person name="Xu J."/>
            <person name="Bruns T."/>
            <person name="Baldrian P."/>
            <person name="Vilgalys R."/>
            <person name="Dunand C."/>
            <person name="Henrissat B."/>
            <person name="Grigoriev I.V."/>
            <person name="Hibbett D."/>
            <person name="Nagy L.G."/>
            <person name="Martin F.M."/>
        </authorList>
    </citation>
    <scope>NUCLEOTIDE SEQUENCE</scope>
    <source>
        <strain evidence="2">Prilba</strain>
    </source>
</reference>
<feature type="compositionally biased region" description="Polar residues" evidence="1">
    <location>
        <begin position="29"/>
        <end position="41"/>
    </location>
</feature>
<reference evidence="2" key="1">
    <citation type="submission" date="2019-10" db="EMBL/GenBank/DDBJ databases">
        <authorList>
            <consortium name="DOE Joint Genome Institute"/>
            <person name="Kuo A."/>
            <person name="Miyauchi S."/>
            <person name="Kiss E."/>
            <person name="Drula E."/>
            <person name="Kohler A."/>
            <person name="Sanchez-Garcia M."/>
            <person name="Andreopoulos B."/>
            <person name="Barry K.W."/>
            <person name="Bonito G."/>
            <person name="Buee M."/>
            <person name="Carver A."/>
            <person name="Chen C."/>
            <person name="Cichocki N."/>
            <person name="Clum A."/>
            <person name="Culley D."/>
            <person name="Crous P.W."/>
            <person name="Fauchery L."/>
            <person name="Girlanda M."/>
            <person name="Hayes R."/>
            <person name="Keri Z."/>
            <person name="LaButti K."/>
            <person name="Lipzen A."/>
            <person name="Lombard V."/>
            <person name="Magnuson J."/>
            <person name="Maillard F."/>
            <person name="Morin E."/>
            <person name="Murat C."/>
            <person name="Nolan M."/>
            <person name="Ohm R."/>
            <person name="Pangilinan J."/>
            <person name="Pereira M."/>
            <person name="Perotto S."/>
            <person name="Peter M."/>
            <person name="Riley R."/>
            <person name="Sitrit Y."/>
            <person name="Stielow B."/>
            <person name="Szollosi G."/>
            <person name="Zifcakova L."/>
            <person name="Stursova M."/>
            <person name="Spatafora J.W."/>
            <person name="Tedersoo L."/>
            <person name="Vaario L.-M."/>
            <person name="Yamada A."/>
            <person name="Yan M."/>
            <person name="Wang P."/>
            <person name="Xu J."/>
            <person name="Bruns T."/>
            <person name="Baldrian P."/>
            <person name="Vilgalys R."/>
            <person name="Henrissat B."/>
            <person name="Grigoriev I.V."/>
            <person name="Hibbett D."/>
            <person name="Nagy L.G."/>
            <person name="Martin F.M."/>
        </authorList>
    </citation>
    <scope>NUCLEOTIDE SEQUENCE</scope>
    <source>
        <strain evidence="2">Prilba</strain>
    </source>
</reference>
<dbReference type="OrthoDB" id="10485970at2759"/>
<feature type="compositionally biased region" description="Polar residues" evidence="1">
    <location>
        <begin position="173"/>
        <end position="182"/>
    </location>
</feature>